<evidence type="ECO:0000259" key="1">
    <source>
        <dbReference type="SMART" id="SM00849"/>
    </source>
</evidence>
<dbReference type="Pfam" id="PF00753">
    <property type="entry name" value="Lactamase_B"/>
    <property type="match status" value="1"/>
</dbReference>
<proteinExistence type="predicted"/>
<feature type="domain" description="Metallo-beta-lactamase" evidence="1">
    <location>
        <begin position="60"/>
        <end position="231"/>
    </location>
</feature>
<comment type="caution">
    <text evidence="2">The sequence shown here is derived from an EMBL/GenBank/DDBJ whole genome shotgun (WGS) entry which is preliminary data.</text>
</comment>
<dbReference type="InterPro" id="IPR001279">
    <property type="entry name" value="Metallo-B-lactamas"/>
</dbReference>
<evidence type="ECO:0000313" key="2">
    <source>
        <dbReference type="EMBL" id="MBO2455540.1"/>
    </source>
</evidence>
<dbReference type="SMART" id="SM00849">
    <property type="entry name" value="Lactamase_B"/>
    <property type="match status" value="1"/>
</dbReference>
<dbReference type="PANTHER" id="PTHR23131">
    <property type="entry name" value="ENDORIBONUCLEASE LACTB2"/>
    <property type="match status" value="1"/>
</dbReference>
<name>A0A939PNL4_9ACTN</name>
<dbReference type="InterPro" id="IPR050662">
    <property type="entry name" value="Sec-metab_biosynth-thioest"/>
</dbReference>
<dbReference type="Pfam" id="PF17778">
    <property type="entry name" value="WHD_BLACT"/>
    <property type="match status" value="1"/>
</dbReference>
<protein>
    <submittedName>
        <fullName evidence="2">MBL fold metallo-hydrolase</fullName>
    </submittedName>
</protein>
<organism evidence="2 3">
    <name type="scientific">Actinomadura barringtoniae</name>
    <dbReference type="NCBI Taxonomy" id="1427535"/>
    <lineage>
        <taxon>Bacteria</taxon>
        <taxon>Bacillati</taxon>
        <taxon>Actinomycetota</taxon>
        <taxon>Actinomycetes</taxon>
        <taxon>Streptosporangiales</taxon>
        <taxon>Thermomonosporaceae</taxon>
        <taxon>Actinomadura</taxon>
    </lineage>
</organism>
<evidence type="ECO:0000313" key="3">
    <source>
        <dbReference type="Proteomes" id="UP000669179"/>
    </source>
</evidence>
<gene>
    <name evidence="2" type="ORF">J4573_51280</name>
</gene>
<dbReference type="AlphaFoldDB" id="A0A939PNL4"/>
<keyword evidence="3" id="KW-1185">Reference proteome</keyword>
<dbReference type="CDD" id="cd16278">
    <property type="entry name" value="metallo-hydrolase-like_MBL-fold"/>
    <property type="match status" value="1"/>
</dbReference>
<reference evidence="2" key="1">
    <citation type="submission" date="2021-03" db="EMBL/GenBank/DDBJ databases">
        <authorList>
            <person name="Kanchanasin P."/>
            <person name="Saeng-In P."/>
            <person name="Phongsopitanun W."/>
            <person name="Yuki M."/>
            <person name="Kudo T."/>
            <person name="Ohkuma M."/>
            <person name="Tanasupawat S."/>
        </authorList>
    </citation>
    <scope>NUCLEOTIDE SEQUENCE</scope>
    <source>
        <strain evidence="2">GKU 128</strain>
    </source>
</reference>
<dbReference type="InterPro" id="IPR036388">
    <property type="entry name" value="WH-like_DNA-bd_sf"/>
</dbReference>
<accession>A0A939PNL4</accession>
<dbReference type="InterPro" id="IPR036866">
    <property type="entry name" value="RibonucZ/Hydroxyglut_hydro"/>
</dbReference>
<dbReference type="EMBL" id="JAGEOJ010000038">
    <property type="protein sequence ID" value="MBO2455540.1"/>
    <property type="molecule type" value="Genomic_DNA"/>
</dbReference>
<dbReference type="SUPFAM" id="SSF56281">
    <property type="entry name" value="Metallo-hydrolase/oxidoreductase"/>
    <property type="match status" value="1"/>
</dbReference>
<dbReference type="Gene3D" id="3.60.15.10">
    <property type="entry name" value="Ribonuclease Z/Hydroxyacylglutathione hydrolase-like"/>
    <property type="match status" value="1"/>
</dbReference>
<dbReference type="Gene3D" id="1.10.10.10">
    <property type="entry name" value="Winged helix-like DNA-binding domain superfamily/Winged helix DNA-binding domain"/>
    <property type="match status" value="1"/>
</dbReference>
<dbReference type="PANTHER" id="PTHR23131:SF0">
    <property type="entry name" value="ENDORIBONUCLEASE LACTB2"/>
    <property type="match status" value="1"/>
</dbReference>
<dbReference type="InterPro" id="IPR041516">
    <property type="entry name" value="LACTB2_WH"/>
</dbReference>
<sequence>MWRLSGTSALRHLDRLGWNPVDHPDRRSGKMGEMSEIDGMGTDRATCVLAPNPSAMTLDGTNTWIICEPGAEEVVVVDPGPKDGKHLSRVVETVAAQGRRVGLVLLTHGHPDHSAGAKKFAELAAASAGVPAGSVAVRAMDPRHRLGDEGLIEGDVVTTGGLELRILETPGHSNDSLTFWLPADGAVLTGDTVLGYGTTVVEGKLGDYLSSLDRLRKFAEEQGAATILPGHGPKLDDPIAALDHYIGHRRQRLAQVEAAVENGATTAREVVEVVYADVDQSLWPAAEWSVQAQLDYLNERK</sequence>
<dbReference type="Proteomes" id="UP000669179">
    <property type="component" value="Unassembled WGS sequence"/>
</dbReference>